<feature type="transmembrane region" description="Helical" evidence="2">
    <location>
        <begin position="85"/>
        <end position="106"/>
    </location>
</feature>
<dbReference type="InterPro" id="IPR045339">
    <property type="entry name" value="DUF6534"/>
</dbReference>
<feature type="transmembrane region" description="Helical" evidence="2">
    <location>
        <begin position="118"/>
        <end position="138"/>
    </location>
</feature>
<name>A0A8S0WR53_CYCAE</name>
<keyword evidence="5" id="KW-1185">Reference proteome</keyword>
<keyword evidence="2" id="KW-0472">Membrane</keyword>
<feature type="region of interest" description="Disordered" evidence="1">
    <location>
        <begin position="290"/>
        <end position="405"/>
    </location>
</feature>
<dbReference type="PANTHER" id="PTHR40465:SF1">
    <property type="entry name" value="DUF6534 DOMAIN-CONTAINING PROTEIN"/>
    <property type="match status" value="1"/>
</dbReference>
<comment type="caution">
    <text evidence="4">The sequence shown here is derived from an EMBL/GenBank/DDBJ whole genome shotgun (WGS) entry which is preliminary data.</text>
</comment>
<dbReference type="OrthoDB" id="3183258at2759"/>
<dbReference type="Pfam" id="PF20152">
    <property type="entry name" value="DUF6534"/>
    <property type="match status" value="1"/>
</dbReference>
<dbReference type="PANTHER" id="PTHR40465">
    <property type="entry name" value="CHROMOSOME 1, WHOLE GENOME SHOTGUN SEQUENCE"/>
    <property type="match status" value="1"/>
</dbReference>
<protein>
    <recommendedName>
        <fullName evidence="3">DUF6534 domain-containing protein</fullName>
    </recommendedName>
</protein>
<keyword evidence="2" id="KW-1133">Transmembrane helix</keyword>
<evidence type="ECO:0000259" key="3">
    <source>
        <dbReference type="Pfam" id="PF20152"/>
    </source>
</evidence>
<reference evidence="4 5" key="1">
    <citation type="submission" date="2020-01" db="EMBL/GenBank/DDBJ databases">
        <authorList>
            <person name="Gupta K D."/>
        </authorList>
    </citation>
    <scope>NUCLEOTIDE SEQUENCE [LARGE SCALE GENOMIC DNA]</scope>
</reference>
<dbReference type="Proteomes" id="UP000467700">
    <property type="component" value="Unassembled WGS sequence"/>
</dbReference>
<accession>A0A8S0WR53</accession>
<dbReference type="AlphaFoldDB" id="A0A8S0WR53"/>
<organism evidence="4 5">
    <name type="scientific">Cyclocybe aegerita</name>
    <name type="common">Black poplar mushroom</name>
    <name type="synonym">Agrocybe aegerita</name>
    <dbReference type="NCBI Taxonomy" id="1973307"/>
    <lineage>
        <taxon>Eukaryota</taxon>
        <taxon>Fungi</taxon>
        <taxon>Dikarya</taxon>
        <taxon>Basidiomycota</taxon>
        <taxon>Agaricomycotina</taxon>
        <taxon>Agaricomycetes</taxon>
        <taxon>Agaricomycetidae</taxon>
        <taxon>Agaricales</taxon>
        <taxon>Agaricineae</taxon>
        <taxon>Bolbitiaceae</taxon>
        <taxon>Cyclocybe</taxon>
    </lineage>
</organism>
<feature type="transmembrane region" description="Helical" evidence="2">
    <location>
        <begin position="46"/>
        <end position="65"/>
    </location>
</feature>
<feature type="domain" description="DUF6534" evidence="3">
    <location>
        <begin position="164"/>
        <end position="237"/>
    </location>
</feature>
<proteinExistence type="predicted"/>
<feature type="compositionally biased region" description="Polar residues" evidence="1">
    <location>
        <begin position="374"/>
        <end position="389"/>
    </location>
</feature>
<evidence type="ECO:0000313" key="4">
    <source>
        <dbReference type="EMBL" id="CAA7263412.1"/>
    </source>
</evidence>
<evidence type="ECO:0000313" key="5">
    <source>
        <dbReference type="Proteomes" id="UP000467700"/>
    </source>
</evidence>
<feature type="compositionally biased region" description="Basic and acidic residues" evidence="1">
    <location>
        <begin position="396"/>
        <end position="405"/>
    </location>
</feature>
<evidence type="ECO:0000256" key="1">
    <source>
        <dbReference type="SAM" id="MobiDB-lite"/>
    </source>
</evidence>
<keyword evidence="2" id="KW-0812">Transmembrane</keyword>
<evidence type="ECO:0000256" key="2">
    <source>
        <dbReference type="SAM" id="Phobius"/>
    </source>
</evidence>
<feature type="transmembrane region" description="Helical" evidence="2">
    <location>
        <begin position="12"/>
        <end position="34"/>
    </location>
</feature>
<dbReference type="EMBL" id="CACVBS010000039">
    <property type="protein sequence ID" value="CAA7263412.1"/>
    <property type="molecule type" value="Genomic_DNA"/>
</dbReference>
<gene>
    <name evidence="4" type="ORF">AAE3_LOCUS5666</name>
</gene>
<sequence length="405" mass="44583">MKGPAEIAHGPMFIGFIFNVLLYGIMITQVYLYFTTFKKDQTWMKIFVFVLFIADTVNTVFDSIYLYRSLIVHFGGDSHLATANWLFATDPAITGLIASLVQFFFAWRVLILTRSTPLATAVILGSLAGGAGAVAAAIEVGRTPQFVEFRRFKMSLSRRFWFGIYLRRRHKTGFQASDLMVDRIIRITVQTGFITSLVATLDLIFFLTDPTGTHLIFNFPLCKLYSNSLMSSLNSRAGWKFGSSKKNFSSVDTGTTLGVFSTSNLAQAPQLSHTSPPNSPFTLRNARHSADNLATPDSPRRSRGLSVSRPPATVAKNSHPEIFVHVESHQSRDNVLPPKSGPGCISAAPRFKNGPPPSKKPLSVCLSIDADVSDGTSEGQEYNYGSQELDNGGSVERTKEISDME</sequence>
<feature type="compositionally biased region" description="Basic and acidic residues" evidence="1">
    <location>
        <begin position="318"/>
        <end position="332"/>
    </location>
</feature>